<gene>
    <name evidence="3" type="ORF">ABID49_001702</name>
</gene>
<keyword evidence="2" id="KW-0812">Transmembrane</keyword>
<feature type="compositionally biased region" description="Basic and acidic residues" evidence="1">
    <location>
        <begin position="225"/>
        <end position="239"/>
    </location>
</feature>
<feature type="transmembrane region" description="Helical" evidence="2">
    <location>
        <begin position="53"/>
        <end position="71"/>
    </location>
</feature>
<evidence type="ECO:0000256" key="1">
    <source>
        <dbReference type="SAM" id="MobiDB-lite"/>
    </source>
</evidence>
<accession>A0ABV2GBZ2</accession>
<feature type="region of interest" description="Disordered" evidence="1">
    <location>
        <begin position="225"/>
        <end position="246"/>
    </location>
</feature>
<evidence type="ECO:0000256" key="2">
    <source>
        <dbReference type="SAM" id="Phobius"/>
    </source>
</evidence>
<evidence type="ECO:0008006" key="5">
    <source>
        <dbReference type="Google" id="ProtNLM"/>
    </source>
</evidence>
<reference evidence="3 4" key="1">
    <citation type="submission" date="2024-06" db="EMBL/GenBank/DDBJ databases">
        <title>Genomic Encyclopedia of Type Strains, Phase IV (KMG-IV): sequencing the most valuable type-strain genomes for metagenomic binning, comparative biology and taxonomic classification.</title>
        <authorList>
            <person name="Goeker M."/>
        </authorList>
    </citation>
    <scope>NUCLEOTIDE SEQUENCE [LARGE SCALE GENOMIC DNA]</scope>
    <source>
        <strain evidence="3 4">DSM 26128</strain>
    </source>
</reference>
<comment type="caution">
    <text evidence="3">The sequence shown here is derived from an EMBL/GenBank/DDBJ whole genome shotgun (WGS) entry which is preliminary data.</text>
</comment>
<feature type="compositionally biased region" description="Gly residues" evidence="1">
    <location>
        <begin position="289"/>
        <end position="303"/>
    </location>
</feature>
<feature type="compositionally biased region" description="Low complexity" evidence="1">
    <location>
        <begin position="348"/>
        <end position="358"/>
    </location>
</feature>
<protein>
    <recommendedName>
        <fullName evidence="5">DUF4175 domain-containing protein</fullName>
    </recommendedName>
</protein>
<dbReference type="Proteomes" id="UP001549099">
    <property type="component" value="Unassembled WGS sequence"/>
</dbReference>
<evidence type="ECO:0000313" key="3">
    <source>
        <dbReference type="EMBL" id="MET3575796.1"/>
    </source>
</evidence>
<keyword evidence="2" id="KW-0472">Membrane</keyword>
<feature type="compositionally biased region" description="Basic and acidic residues" evidence="1">
    <location>
        <begin position="411"/>
        <end position="421"/>
    </location>
</feature>
<feature type="transmembrane region" description="Helical" evidence="2">
    <location>
        <begin position="139"/>
        <end position="156"/>
    </location>
</feature>
<feature type="region of interest" description="Disordered" evidence="1">
    <location>
        <begin position="267"/>
        <end position="426"/>
    </location>
</feature>
<dbReference type="EMBL" id="JBEPLW010000012">
    <property type="protein sequence ID" value="MET3575796.1"/>
    <property type="molecule type" value="Genomic_DNA"/>
</dbReference>
<feature type="transmembrane region" description="Helical" evidence="2">
    <location>
        <begin position="27"/>
        <end position="47"/>
    </location>
</feature>
<keyword evidence="2" id="KW-1133">Transmembrane helix</keyword>
<name>A0ABV2GBZ2_9BACL</name>
<feature type="compositionally biased region" description="Gly residues" evidence="1">
    <location>
        <begin position="359"/>
        <end position="379"/>
    </location>
</feature>
<keyword evidence="4" id="KW-1185">Reference proteome</keyword>
<evidence type="ECO:0000313" key="4">
    <source>
        <dbReference type="Proteomes" id="UP001549099"/>
    </source>
</evidence>
<proteinExistence type="predicted"/>
<organism evidence="3 4">
    <name type="scientific">Bhargavaea ullalensis</name>
    <dbReference type="NCBI Taxonomy" id="1265685"/>
    <lineage>
        <taxon>Bacteria</taxon>
        <taxon>Bacillati</taxon>
        <taxon>Bacillota</taxon>
        <taxon>Bacilli</taxon>
        <taxon>Bacillales</taxon>
        <taxon>Caryophanaceae</taxon>
        <taxon>Bhargavaea</taxon>
    </lineage>
</organism>
<sequence>MDSSALLERMIGKVRRRLGVLWAARQGLRGVAWGIWAAAALLLATRFFVLPGYLFYAAGTFTAVLAAVLIAGRQSVPGRKQALFALDRHVPDNLILAAGSLNGHSGPLEARLLEEAAGRADAALAGFRKEKRHWVERKTLFWAAAGLGVLLVSGLFPSSAQQEAKETELERSIVTSLQKQVHRLRERTAEDEVGKQLADLAAVLGKTERPEEAIRETVKLQRELSLRDRMGDTGERPDIDGNGLSAGETASELAQMAGDADERLSSLGRSAADNGGEPPLAVKEDPADSGGGDGGGRGSGGENGDTPNGRAPGSAEGSEKGSGQGSDGSGEDPDAVGEGEGTTGEKAPGSGEPDSSGSETGGKGDGADGQGGKGAGSGRGSRTLVSTPPPDMTHRDPTSDSGPVRPGGTPEKGRVPAEKGTVRPYGEALGDYRDAYLESAGQLGLPEELQRVLSEYFSSLEKED</sequence>
<dbReference type="RefSeq" id="WP_354197278.1">
    <property type="nucleotide sequence ID" value="NZ_JBEPLW010000012.1"/>
</dbReference>